<evidence type="ECO:0000256" key="4">
    <source>
        <dbReference type="ARBA" id="ARBA00046874"/>
    </source>
</evidence>
<feature type="domain" description="Septum formation inhibitor MinC C-terminal" evidence="5">
    <location>
        <begin position="18"/>
        <end position="116"/>
    </location>
</feature>
<gene>
    <name evidence="6" type="ORF">SAMN00808754_0682</name>
</gene>
<dbReference type="InterPro" id="IPR005526">
    <property type="entry name" value="Septum_form_inhib_MinC_C"/>
</dbReference>
<keyword evidence="7" id="KW-1185">Reference proteome</keyword>
<proteinExistence type="predicted"/>
<dbReference type="GO" id="GO:1901891">
    <property type="term" value="P:regulation of cell septum assembly"/>
    <property type="evidence" value="ECO:0007669"/>
    <property type="project" value="InterPro"/>
</dbReference>
<sequence>MPYPTPSGNLSSGHTLLVRRTIRSGQRVYYPGNVVVMGDVNPGGEVVAGGHVIVMGALKGLVHAGAEGDESAVVIAFNLQPTQLRIAGYIARPPDKGDEPLKKPEIARVQDGVVIIERYQPGGDRRYLEPGNLIKEEDRNG</sequence>
<dbReference type="EMBL" id="LT838272">
    <property type="protein sequence ID" value="SMB92646.1"/>
    <property type="molecule type" value="Genomic_DNA"/>
</dbReference>
<dbReference type="RefSeq" id="WP_231967895.1">
    <property type="nucleotide sequence ID" value="NZ_LT838272.1"/>
</dbReference>
<name>A0A1W1VH61_9FIRM</name>
<reference evidence="6 7" key="1">
    <citation type="submission" date="2017-04" db="EMBL/GenBank/DDBJ databases">
        <authorList>
            <person name="Afonso C.L."/>
            <person name="Miller P.J."/>
            <person name="Scott M.A."/>
            <person name="Spackman E."/>
            <person name="Goraichik I."/>
            <person name="Dimitrov K.M."/>
            <person name="Suarez D.L."/>
            <person name="Swayne D.E."/>
        </authorList>
    </citation>
    <scope>NUCLEOTIDE SEQUENCE [LARGE SCALE GENOMIC DNA]</scope>
    <source>
        <strain evidence="6 7">ToBE</strain>
    </source>
</reference>
<accession>A0A1W1VH61</accession>
<dbReference type="InterPro" id="IPR036145">
    <property type="entry name" value="MinC_C_sf"/>
</dbReference>
<dbReference type="GO" id="GO:0000902">
    <property type="term" value="P:cell morphogenesis"/>
    <property type="evidence" value="ECO:0007669"/>
    <property type="project" value="InterPro"/>
</dbReference>
<evidence type="ECO:0000313" key="6">
    <source>
        <dbReference type="EMBL" id="SMB92646.1"/>
    </source>
</evidence>
<evidence type="ECO:0000256" key="2">
    <source>
        <dbReference type="ARBA" id="ARBA00023210"/>
    </source>
</evidence>
<dbReference type="NCBIfam" id="TIGR01222">
    <property type="entry name" value="minC"/>
    <property type="match status" value="1"/>
</dbReference>
<keyword evidence="3" id="KW-0131">Cell cycle</keyword>
<organism evidence="6 7">
    <name type="scientific">Thermanaeromonas toyohensis ToBE</name>
    <dbReference type="NCBI Taxonomy" id="698762"/>
    <lineage>
        <taxon>Bacteria</taxon>
        <taxon>Bacillati</taxon>
        <taxon>Bacillota</taxon>
        <taxon>Clostridia</taxon>
        <taxon>Neomoorellales</taxon>
        <taxon>Neomoorellaceae</taxon>
        <taxon>Thermanaeromonas</taxon>
    </lineage>
</organism>
<evidence type="ECO:0000256" key="3">
    <source>
        <dbReference type="ARBA" id="ARBA00023306"/>
    </source>
</evidence>
<dbReference type="SUPFAM" id="SSF63848">
    <property type="entry name" value="Cell-division inhibitor MinC, C-terminal domain"/>
    <property type="match status" value="1"/>
</dbReference>
<dbReference type="AlphaFoldDB" id="A0A1W1VH61"/>
<dbReference type="Gene3D" id="2.160.20.70">
    <property type="match status" value="1"/>
</dbReference>
<dbReference type="InterPro" id="IPR016098">
    <property type="entry name" value="CAP/MinC_C"/>
</dbReference>
<dbReference type="PANTHER" id="PTHR34108:SF1">
    <property type="entry name" value="SEPTUM SITE-DETERMINING PROTEIN MINC"/>
    <property type="match status" value="1"/>
</dbReference>
<evidence type="ECO:0000256" key="1">
    <source>
        <dbReference type="ARBA" id="ARBA00022618"/>
    </source>
</evidence>
<dbReference type="Pfam" id="PF03775">
    <property type="entry name" value="MinC_C"/>
    <property type="match status" value="1"/>
</dbReference>
<dbReference type="InterPro" id="IPR013033">
    <property type="entry name" value="MinC"/>
</dbReference>
<keyword evidence="2" id="KW-0717">Septation</keyword>
<dbReference type="PANTHER" id="PTHR34108">
    <property type="entry name" value="SEPTUM SITE-DETERMINING PROTEIN MINC"/>
    <property type="match status" value="1"/>
</dbReference>
<dbReference type="STRING" id="698762.SAMN00808754_0682"/>
<protein>
    <submittedName>
        <fullName evidence="6">Septum site-determining protein MinC</fullName>
    </submittedName>
</protein>
<dbReference type="Proteomes" id="UP000192569">
    <property type="component" value="Chromosome I"/>
</dbReference>
<evidence type="ECO:0000259" key="5">
    <source>
        <dbReference type="Pfam" id="PF03775"/>
    </source>
</evidence>
<keyword evidence="1" id="KW-0132">Cell division</keyword>
<dbReference type="GO" id="GO:0000917">
    <property type="term" value="P:division septum assembly"/>
    <property type="evidence" value="ECO:0007669"/>
    <property type="project" value="UniProtKB-KW"/>
</dbReference>
<evidence type="ECO:0000313" key="7">
    <source>
        <dbReference type="Proteomes" id="UP000192569"/>
    </source>
</evidence>
<comment type="subunit">
    <text evidence="4">Interacts with MinD and FtsZ.</text>
</comment>